<name>A0ABQ9YA13_9EUKA</name>
<comment type="caution">
    <text evidence="3">The sequence shown here is derived from an EMBL/GenBank/DDBJ whole genome shotgun (WGS) entry which is preliminary data.</text>
</comment>
<dbReference type="PANTHER" id="PTHR37027">
    <property type="entry name" value="KDE4"/>
    <property type="match status" value="1"/>
</dbReference>
<evidence type="ECO:0000256" key="1">
    <source>
        <dbReference type="SAM" id="Coils"/>
    </source>
</evidence>
<dbReference type="InterPro" id="IPR038835">
    <property type="entry name" value="Giardin_beta-like"/>
</dbReference>
<keyword evidence="1" id="KW-0175">Coiled coil</keyword>
<dbReference type="EMBL" id="JARBJD010000022">
    <property type="protein sequence ID" value="KAK2960626.1"/>
    <property type="molecule type" value="Genomic_DNA"/>
</dbReference>
<dbReference type="Proteomes" id="UP001281761">
    <property type="component" value="Unassembled WGS sequence"/>
</dbReference>
<evidence type="ECO:0000313" key="3">
    <source>
        <dbReference type="EMBL" id="KAK2960626.1"/>
    </source>
</evidence>
<accession>A0ABQ9YA13</accession>
<evidence type="ECO:0008006" key="5">
    <source>
        <dbReference type="Google" id="ProtNLM"/>
    </source>
</evidence>
<evidence type="ECO:0000313" key="4">
    <source>
        <dbReference type="Proteomes" id="UP001281761"/>
    </source>
</evidence>
<feature type="region of interest" description="Disordered" evidence="2">
    <location>
        <begin position="1"/>
        <end position="38"/>
    </location>
</feature>
<evidence type="ECO:0000256" key="2">
    <source>
        <dbReference type="SAM" id="MobiDB-lite"/>
    </source>
</evidence>
<gene>
    <name evidence="3" type="ORF">BLNAU_4524</name>
</gene>
<feature type="compositionally biased region" description="Low complexity" evidence="2">
    <location>
        <begin position="9"/>
        <end position="23"/>
    </location>
</feature>
<proteinExistence type="predicted"/>
<dbReference type="PANTHER" id="PTHR37027:SF2">
    <property type="entry name" value="CHROMOSOME UNDETERMINED SCAFFOLD_148, WHOLE GENOME SHOTGUN SEQUENCE"/>
    <property type="match status" value="1"/>
</dbReference>
<reference evidence="3 4" key="1">
    <citation type="journal article" date="2022" name="bioRxiv">
        <title>Genomics of Preaxostyla Flagellates Illuminates Evolutionary Transitions and the Path Towards Mitochondrial Loss.</title>
        <authorList>
            <person name="Novak L.V.F."/>
            <person name="Treitli S.C."/>
            <person name="Pyrih J."/>
            <person name="Halakuc P."/>
            <person name="Pipaliya S.V."/>
            <person name="Vacek V."/>
            <person name="Brzon O."/>
            <person name="Soukal P."/>
            <person name="Eme L."/>
            <person name="Dacks J.B."/>
            <person name="Karnkowska A."/>
            <person name="Elias M."/>
            <person name="Hampl V."/>
        </authorList>
    </citation>
    <scope>NUCLEOTIDE SEQUENCE [LARGE SCALE GENOMIC DNA]</scope>
    <source>
        <strain evidence="3">NAU3</strain>
        <tissue evidence="3">Gut</tissue>
    </source>
</reference>
<keyword evidence="4" id="KW-1185">Reference proteome</keyword>
<sequence>MQFNSTRFSYGGTSSSLSGTKQTYSPTRSSGHSGERTRDLSNILQQYQSGMSERKTESANQCKAQIQQLAERVPQMKDQLNENIENIRQHIRAQQNLIQSTQDSLSDYEHQTNETIVLLGERFESEMQNLYERHIQAHEALSHSINELSNKLYQQFSNQSQSGEAVAKLEETVKEEMQKANEKLMKIGETNAERMKRDVDSFASECKSLYTDLSDQKSKRDEIGTFLKQKLDEIAKQFKTQMNESKAERVENENAIVNMLEMACVKIEQSLSA</sequence>
<organism evidence="3 4">
    <name type="scientific">Blattamonas nauphoetae</name>
    <dbReference type="NCBI Taxonomy" id="2049346"/>
    <lineage>
        <taxon>Eukaryota</taxon>
        <taxon>Metamonada</taxon>
        <taxon>Preaxostyla</taxon>
        <taxon>Oxymonadida</taxon>
        <taxon>Blattamonas</taxon>
    </lineage>
</organism>
<feature type="coiled-coil region" evidence="1">
    <location>
        <begin position="52"/>
        <end position="111"/>
    </location>
</feature>
<protein>
    <recommendedName>
        <fullName evidence="5">SF-assemblin</fullName>
    </recommendedName>
</protein>